<dbReference type="EMBL" id="QKMR01000001">
    <property type="protein sequence ID" value="PYG90165.1"/>
    <property type="molecule type" value="Genomic_DNA"/>
</dbReference>
<keyword evidence="2" id="KW-1185">Reference proteome</keyword>
<protein>
    <submittedName>
        <fullName evidence="1">Uncharacterized protein</fullName>
    </submittedName>
</protein>
<reference evidence="1 2" key="1">
    <citation type="submission" date="2018-06" db="EMBL/GenBank/DDBJ databases">
        <title>Genomic Encyclopedia of Type Strains, Phase I: the one thousand microbial genomes (KMG-I) project.</title>
        <authorList>
            <person name="Kyrpides N."/>
        </authorList>
    </citation>
    <scope>NUCLEOTIDE SEQUENCE [LARGE SCALE GENOMIC DNA]</scope>
    <source>
        <strain evidence="1 2">DSM 19573</strain>
    </source>
</reference>
<dbReference type="RefSeq" id="WP_165835443.1">
    <property type="nucleotide sequence ID" value="NZ_QKMR01000001.1"/>
</dbReference>
<organism evidence="1 2">
    <name type="scientific">Ruminiclostridium sufflavum DSM 19573</name>
    <dbReference type="NCBI Taxonomy" id="1121337"/>
    <lineage>
        <taxon>Bacteria</taxon>
        <taxon>Bacillati</taxon>
        <taxon>Bacillota</taxon>
        <taxon>Clostridia</taxon>
        <taxon>Eubacteriales</taxon>
        <taxon>Oscillospiraceae</taxon>
        <taxon>Ruminiclostridium</taxon>
    </lineage>
</organism>
<sequence length="53" mass="5942">MDLEEVYEKTPLFKKRDLKKAEQIMGILDGLSVKDAKNLLSGISSYLESIAVI</sequence>
<gene>
    <name evidence="1" type="ORF">LY28_00045</name>
</gene>
<accession>A0A318XQ21</accession>
<proteinExistence type="predicted"/>
<dbReference type="Proteomes" id="UP000248132">
    <property type="component" value="Unassembled WGS sequence"/>
</dbReference>
<evidence type="ECO:0000313" key="2">
    <source>
        <dbReference type="Proteomes" id="UP000248132"/>
    </source>
</evidence>
<name>A0A318XQ21_9FIRM</name>
<dbReference type="AlphaFoldDB" id="A0A318XQ21"/>
<comment type="caution">
    <text evidence="1">The sequence shown here is derived from an EMBL/GenBank/DDBJ whole genome shotgun (WGS) entry which is preliminary data.</text>
</comment>
<evidence type="ECO:0000313" key="1">
    <source>
        <dbReference type="EMBL" id="PYG90165.1"/>
    </source>
</evidence>